<evidence type="ECO:0000256" key="1">
    <source>
        <dbReference type="ARBA" id="ARBA00023015"/>
    </source>
</evidence>
<dbReference type="SUPFAM" id="SSF46894">
    <property type="entry name" value="C-terminal effector domain of the bipartite response regulators"/>
    <property type="match status" value="1"/>
</dbReference>
<proteinExistence type="predicted"/>
<dbReference type="Pfam" id="PF03472">
    <property type="entry name" value="Autoind_bind"/>
    <property type="match status" value="1"/>
</dbReference>
<dbReference type="Gene3D" id="1.10.10.10">
    <property type="entry name" value="Winged helix-like DNA-binding domain superfamily/Winged helix DNA-binding domain"/>
    <property type="match status" value="1"/>
</dbReference>
<sequence length="243" mass="27344">MEVEEEELSLDGQLQGLIDAVDLARDERSIRNAIKKFAVSSAFDRYAYIHVHGDDAVVFSDYPAEWLSLYFAKHYTTIDPVVTTAKRTMRMFAWSAEERELRRSSRDIKQFYSEAIDFGIRSGVSVPIRTSYGRTAMITLASDRQRVEVPPWDPMQAALALAYIHVRLSLASGSSFKTGNVTLSTQEATSLSWSSHGKSMNVIADLLGIRPRTVQFYLDNARDKLGASNLQQAVRIAMEKKLI</sequence>
<dbReference type="InterPro" id="IPR005143">
    <property type="entry name" value="TF_LuxR_autoind-bd_dom"/>
</dbReference>
<feature type="domain" description="HTH luxR-type" evidence="4">
    <location>
        <begin position="176"/>
        <end position="241"/>
    </location>
</feature>
<dbReference type="InterPro" id="IPR036388">
    <property type="entry name" value="WH-like_DNA-bd_sf"/>
</dbReference>
<evidence type="ECO:0000313" key="5">
    <source>
        <dbReference type="EMBL" id="UEM18119.1"/>
    </source>
</evidence>
<keyword evidence="3" id="KW-0804">Transcription</keyword>
<reference evidence="5 6" key="1">
    <citation type="journal article" date="2022" name="Int. J. Syst. Evol. Microbiol.">
        <title>Strains of Bradyrhizobium barranii sp. nov. associated with legumes native to Canada are symbionts of soybeans and belong to different subspecies (subsp. barranii subsp. nov. and subsp. apii subsp. nov.) and symbiovars (sv. glycinearum and sv. septentrionale).</title>
        <authorList>
            <person name="Bromfield E.S.P."/>
            <person name="Cloutier S."/>
            <person name="Wasai-Hara S."/>
            <person name="Minamisawa K."/>
        </authorList>
    </citation>
    <scope>NUCLEOTIDE SEQUENCE [LARGE SCALE GENOMIC DNA]</scope>
    <source>
        <strain evidence="6">144S4</strain>
        <plasmid evidence="5 6">pBb144S4b</plasmid>
    </source>
</reference>
<dbReference type="InterPro" id="IPR000792">
    <property type="entry name" value="Tscrpt_reg_LuxR_C"/>
</dbReference>
<dbReference type="GO" id="GO:0003677">
    <property type="term" value="F:DNA binding"/>
    <property type="evidence" value="ECO:0007669"/>
    <property type="project" value="UniProtKB-KW"/>
</dbReference>
<dbReference type="CDD" id="cd06170">
    <property type="entry name" value="LuxR_C_like"/>
    <property type="match status" value="1"/>
</dbReference>
<geneLocation type="plasmid" evidence="5 6">
    <name>pBb144S4b</name>
</geneLocation>
<dbReference type="Proteomes" id="UP000664702">
    <property type="component" value="Plasmid pBb144S4b"/>
</dbReference>
<organism evidence="5 6">
    <name type="scientific">Bradyrhizobium barranii subsp. barranii</name>
    <dbReference type="NCBI Taxonomy" id="2823807"/>
    <lineage>
        <taxon>Bacteria</taxon>
        <taxon>Pseudomonadati</taxon>
        <taxon>Pseudomonadota</taxon>
        <taxon>Alphaproteobacteria</taxon>
        <taxon>Hyphomicrobiales</taxon>
        <taxon>Nitrobacteraceae</taxon>
        <taxon>Bradyrhizobium</taxon>
        <taxon>Bradyrhizobium barranii</taxon>
    </lineage>
</organism>
<keyword evidence="5" id="KW-0614">Plasmid</keyword>
<protein>
    <submittedName>
        <fullName evidence="5">Autoinducer binding domain-containing protein</fullName>
    </submittedName>
</protein>
<gene>
    <name evidence="5" type="ORF">J4G43_054040</name>
</gene>
<name>A0A9X9YDX5_9BRAD</name>
<dbReference type="Gene3D" id="3.30.450.80">
    <property type="entry name" value="Transcription factor LuxR-like, autoinducer-binding domain"/>
    <property type="match status" value="1"/>
</dbReference>
<dbReference type="EMBL" id="CP086138">
    <property type="protein sequence ID" value="UEM18119.1"/>
    <property type="molecule type" value="Genomic_DNA"/>
</dbReference>
<keyword evidence="2" id="KW-0238">DNA-binding</keyword>
<evidence type="ECO:0000256" key="3">
    <source>
        <dbReference type="ARBA" id="ARBA00023163"/>
    </source>
</evidence>
<dbReference type="GO" id="GO:0006355">
    <property type="term" value="P:regulation of DNA-templated transcription"/>
    <property type="evidence" value="ECO:0007669"/>
    <property type="project" value="InterPro"/>
</dbReference>
<dbReference type="PROSITE" id="PS50043">
    <property type="entry name" value="HTH_LUXR_2"/>
    <property type="match status" value="1"/>
</dbReference>
<dbReference type="InterPro" id="IPR036693">
    <property type="entry name" value="TF_LuxR_autoind-bd_dom_sf"/>
</dbReference>
<dbReference type="KEGG" id="bban:J4G43_054040"/>
<accession>A0A9X9YDX5</accession>
<dbReference type="Pfam" id="PF00196">
    <property type="entry name" value="GerE"/>
    <property type="match status" value="1"/>
</dbReference>
<keyword evidence="1" id="KW-0805">Transcription regulation</keyword>
<evidence type="ECO:0000259" key="4">
    <source>
        <dbReference type="PROSITE" id="PS50043"/>
    </source>
</evidence>
<dbReference type="PANTHER" id="PTHR44688">
    <property type="entry name" value="DNA-BINDING TRANSCRIPTIONAL ACTIVATOR DEVR_DOSR"/>
    <property type="match status" value="1"/>
</dbReference>
<evidence type="ECO:0000313" key="6">
    <source>
        <dbReference type="Proteomes" id="UP000664702"/>
    </source>
</evidence>
<evidence type="ECO:0000256" key="2">
    <source>
        <dbReference type="ARBA" id="ARBA00023125"/>
    </source>
</evidence>
<dbReference type="SUPFAM" id="SSF75516">
    <property type="entry name" value="Pheromone-binding domain of LuxR-like quorum-sensing transcription factors"/>
    <property type="match status" value="1"/>
</dbReference>
<dbReference type="AlphaFoldDB" id="A0A9X9YDX5"/>
<dbReference type="RefSeq" id="WP_225005978.1">
    <property type="nucleotide sequence ID" value="NZ_CP086138.1"/>
</dbReference>
<dbReference type="PANTHER" id="PTHR44688:SF16">
    <property type="entry name" value="DNA-BINDING TRANSCRIPTIONAL ACTIVATOR DEVR_DOSR"/>
    <property type="match status" value="1"/>
</dbReference>
<dbReference type="InterPro" id="IPR016032">
    <property type="entry name" value="Sig_transdc_resp-reg_C-effctor"/>
</dbReference>
<dbReference type="SMART" id="SM00421">
    <property type="entry name" value="HTH_LUXR"/>
    <property type="match status" value="1"/>
</dbReference>